<comment type="similarity">
    <text evidence="2">Belongs to the adenylyl cyclase class-3 family.</text>
</comment>
<evidence type="ECO:0000256" key="5">
    <source>
        <dbReference type="ARBA" id="ARBA00022989"/>
    </source>
</evidence>
<dbReference type="SUPFAM" id="SSF55781">
    <property type="entry name" value="GAF domain-like"/>
    <property type="match status" value="1"/>
</dbReference>
<evidence type="ECO:0000256" key="2">
    <source>
        <dbReference type="ARBA" id="ARBA00005381"/>
    </source>
</evidence>
<dbReference type="PANTHER" id="PTHR43102:SF2">
    <property type="entry name" value="GAF DOMAIN-CONTAINING PROTEIN"/>
    <property type="match status" value="1"/>
</dbReference>
<dbReference type="AlphaFoldDB" id="G9EL25"/>
<dbReference type="Pfam" id="PF01590">
    <property type="entry name" value="GAF"/>
    <property type="match status" value="1"/>
</dbReference>
<keyword evidence="9" id="KW-1185">Reference proteome</keyword>
<dbReference type="InterPro" id="IPR029016">
    <property type="entry name" value="GAF-like_dom_sf"/>
</dbReference>
<dbReference type="GO" id="GO:0035556">
    <property type="term" value="P:intracellular signal transduction"/>
    <property type="evidence" value="ECO:0007669"/>
    <property type="project" value="InterPro"/>
</dbReference>
<dbReference type="STRING" id="658187.LDG_5923"/>
<dbReference type="CDD" id="cd07302">
    <property type="entry name" value="CHD"/>
    <property type="match status" value="1"/>
</dbReference>
<feature type="domain" description="Guanylate cyclase" evidence="7">
    <location>
        <begin position="215"/>
        <end position="347"/>
    </location>
</feature>
<dbReference type="Gene3D" id="3.30.450.40">
    <property type="match status" value="1"/>
</dbReference>
<dbReference type="FunFam" id="3.30.70.1230:FF:000016">
    <property type="entry name" value="Adenylate/guanylate cyclase domain-containing protein"/>
    <property type="match status" value="1"/>
</dbReference>
<dbReference type="EMBL" id="JH413807">
    <property type="protein sequence ID" value="EHL32038.1"/>
    <property type="molecule type" value="Genomic_DNA"/>
</dbReference>
<evidence type="ECO:0000259" key="7">
    <source>
        <dbReference type="PROSITE" id="PS50125"/>
    </source>
</evidence>
<evidence type="ECO:0000256" key="4">
    <source>
        <dbReference type="ARBA" id="ARBA00022692"/>
    </source>
</evidence>
<proteinExistence type="inferred from homology"/>
<keyword evidence="5" id="KW-1133">Transmembrane helix</keyword>
<dbReference type="InterPro" id="IPR001054">
    <property type="entry name" value="A/G_cyclase"/>
</dbReference>
<keyword evidence="6" id="KW-0472">Membrane</keyword>
<dbReference type="PANTHER" id="PTHR43102">
    <property type="entry name" value="SLR1143 PROTEIN"/>
    <property type="match status" value="1"/>
</dbReference>
<dbReference type="HOGENOM" id="CLU_000445_11_32_6"/>
<dbReference type="eggNOG" id="COG2203">
    <property type="taxonomic scope" value="Bacteria"/>
</dbReference>
<sequence length="396" mass="45122">MSAYSMDYEHLEQRRLQALESLKIMDTLPEECYDRLVHLAVELLNIPICYIAFLDEKRLWFKSLYGLKEKQTPRYITFCNETIKKNEPLVIKDTYLDERFAQNPYVQEFPFIRFYAGVPLTDPDGYNVGTFCLADTRPKDMAPKQMRLLLKLANIAKDQLTLRHANQLLEKIKKQLELRNKFIHKTFSFYMSDEVVSTILESPSHKLGGKETKITILFSDLRNFTPLSEQQPAEQLVALLNTYFTKMVHVIEKHKGTVDSFIGDAIMVMFGAPYSTDDDSLRAINCALEMQRELTKLNRANKKHGLPQLEMGVGINTGNAVVGNIGSKKRMQYSAIGSSVNLSSRIQGLSLGGQILISEATYLEVAENIEINGHLRVKVKGIESPITIYDVDKVKK</sequence>
<evidence type="ECO:0000256" key="6">
    <source>
        <dbReference type="ARBA" id="ARBA00023136"/>
    </source>
</evidence>
<dbReference type="SUPFAM" id="SSF55073">
    <property type="entry name" value="Nucleotide cyclase"/>
    <property type="match status" value="1"/>
</dbReference>
<evidence type="ECO:0000256" key="1">
    <source>
        <dbReference type="ARBA" id="ARBA00004196"/>
    </source>
</evidence>
<dbReference type="Gene3D" id="3.30.70.1230">
    <property type="entry name" value="Nucleotide cyclase"/>
    <property type="match status" value="1"/>
</dbReference>
<evidence type="ECO:0000313" key="8">
    <source>
        <dbReference type="EMBL" id="EHL32038.1"/>
    </source>
</evidence>
<dbReference type="Pfam" id="PF00211">
    <property type="entry name" value="Guanylate_cyc"/>
    <property type="match status" value="1"/>
</dbReference>
<dbReference type="SMART" id="SM00065">
    <property type="entry name" value="GAF"/>
    <property type="match status" value="1"/>
</dbReference>
<comment type="subcellular location">
    <subcellularLocation>
        <location evidence="1">Cell envelope</location>
    </subcellularLocation>
</comment>
<keyword evidence="3" id="KW-1003">Cell membrane</keyword>
<keyword evidence="4" id="KW-0812">Transmembrane</keyword>
<organism evidence="8 9">
    <name type="scientific">Legionella drancourtii LLAP12</name>
    <dbReference type="NCBI Taxonomy" id="658187"/>
    <lineage>
        <taxon>Bacteria</taxon>
        <taxon>Pseudomonadati</taxon>
        <taxon>Pseudomonadota</taxon>
        <taxon>Gammaproteobacteria</taxon>
        <taxon>Legionellales</taxon>
        <taxon>Legionellaceae</taxon>
        <taxon>Legionella</taxon>
    </lineage>
</organism>
<protein>
    <recommendedName>
        <fullName evidence="7">Guanylate cyclase domain-containing protein</fullName>
    </recommendedName>
</protein>
<gene>
    <name evidence="8" type="ORF">LDG_5923</name>
</gene>
<dbReference type="RefSeq" id="WP_006869872.1">
    <property type="nucleotide sequence ID" value="NZ_JH413807.1"/>
</dbReference>
<dbReference type="GO" id="GO:0009190">
    <property type="term" value="P:cyclic nucleotide biosynthetic process"/>
    <property type="evidence" value="ECO:0007669"/>
    <property type="project" value="InterPro"/>
</dbReference>
<dbReference type="GO" id="GO:0030313">
    <property type="term" value="C:cell envelope"/>
    <property type="evidence" value="ECO:0007669"/>
    <property type="project" value="UniProtKB-SubCell"/>
</dbReference>
<evidence type="ECO:0000256" key="3">
    <source>
        <dbReference type="ARBA" id="ARBA00022475"/>
    </source>
</evidence>
<dbReference type="SMART" id="SM00044">
    <property type="entry name" value="CYCc"/>
    <property type="match status" value="1"/>
</dbReference>
<dbReference type="GO" id="GO:0004016">
    <property type="term" value="F:adenylate cyclase activity"/>
    <property type="evidence" value="ECO:0007669"/>
    <property type="project" value="UniProtKB-ARBA"/>
</dbReference>
<dbReference type="OrthoDB" id="9812358at2"/>
<dbReference type="InterPro" id="IPR029787">
    <property type="entry name" value="Nucleotide_cyclase"/>
</dbReference>
<evidence type="ECO:0000313" key="9">
    <source>
        <dbReference type="Proteomes" id="UP000002770"/>
    </source>
</evidence>
<accession>G9EL25</accession>
<dbReference type="eggNOG" id="COG2114">
    <property type="taxonomic scope" value="Bacteria"/>
</dbReference>
<dbReference type="PROSITE" id="PS50125">
    <property type="entry name" value="GUANYLATE_CYCLASE_2"/>
    <property type="match status" value="1"/>
</dbReference>
<dbReference type="Proteomes" id="UP000002770">
    <property type="component" value="Unassembled WGS sequence"/>
</dbReference>
<name>G9EL25_9GAMM</name>
<dbReference type="InParanoid" id="G9EL25"/>
<reference evidence="8 9" key="1">
    <citation type="journal article" date="2011" name="BMC Genomics">
        <title>Insight into cross-talk between intra-amoebal pathogens.</title>
        <authorList>
            <person name="Gimenez G."/>
            <person name="Bertelli C."/>
            <person name="Moliner C."/>
            <person name="Robert C."/>
            <person name="Raoult D."/>
            <person name="Fournier P.E."/>
            <person name="Greub G."/>
        </authorList>
    </citation>
    <scope>NUCLEOTIDE SEQUENCE [LARGE SCALE GENOMIC DNA]</scope>
    <source>
        <strain evidence="8 9">LLAP12</strain>
    </source>
</reference>
<dbReference type="InterPro" id="IPR003018">
    <property type="entry name" value="GAF"/>
</dbReference>